<evidence type="ECO:0000313" key="2">
    <source>
        <dbReference type="EMBL" id="EXG79856.1"/>
    </source>
</evidence>
<dbReference type="GO" id="GO:0045893">
    <property type="term" value="P:positive regulation of DNA-templated transcription"/>
    <property type="evidence" value="ECO:0007669"/>
    <property type="project" value="UniProtKB-UniRule"/>
</dbReference>
<dbReference type="GO" id="GO:0001000">
    <property type="term" value="F:bacterial-type RNA polymerase core enzyme binding"/>
    <property type="evidence" value="ECO:0007669"/>
    <property type="project" value="UniProtKB-UniRule"/>
</dbReference>
<comment type="subunit">
    <text evidence="1">Forms a complex with the RNAP catalytic core and with free principal sigma factors.</text>
</comment>
<comment type="caution">
    <text evidence="2">The sequence shown here is derived from an EMBL/GenBank/DDBJ whole genome shotgun (WGS) entry which is preliminary data.</text>
</comment>
<reference evidence="2 3" key="1">
    <citation type="submission" date="2013-07" db="EMBL/GenBank/DDBJ databases">
        <authorList>
            <consortium name="DOE Joint Genome Institute"/>
            <person name="Eisen J."/>
            <person name="Huntemann M."/>
            <person name="Han J."/>
            <person name="Chen A."/>
            <person name="Kyrpides N."/>
            <person name="Mavromatis K."/>
            <person name="Markowitz V."/>
            <person name="Palaniappan K."/>
            <person name="Ivanova N."/>
            <person name="Schaumberg A."/>
            <person name="Pati A."/>
            <person name="Liolios K."/>
            <person name="Nordberg H.P."/>
            <person name="Cantor M.N."/>
            <person name="Hua S.X."/>
            <person name="Woyke T."/>
        </authorList>
    </citation>
    <scope>NUCLEOTIDE SEQUENCE [LARGE SCALE GENOMIC DNA]</scope>
    <source>
        <strain evidence="2 3">DSM 44712</strain>
    </source>
</reference>
<evidence type="ECO:0000256" key="1">
    <source>
        <dbReference type="HAMAP-Rule" id="MF_01483"/>
    </source>
</evidence>
<comment type="similarity">
    <text evidence="1">Belongs to the RNA polymerase-binding protein RbpA family.</text>
</comment>
<comment type="function">
    <text evidence="1">Binds to RNA polymerase (RNAP), stimulating transcription from principal, but not alternative sigma factor promoters.</text>
</comment>
<dbReference type="Gene3D" id="2.20.28.270">
    <property type="entry name" value="RNA polymerase-binding protein A"/>
    <property type="match status" value="1"/>
</dbReference>
<dbReference type="EMBL" id="JFBT01000001">
    <property type="protein sequence ID" value="EXG79856.1"/>
    <property type="molecule type" value="Genomic_DNA"/>
</dbReference>
<dbReference type="Proteomes" id="UP000021053">
    <property type="component" value="Unassembled WGS sequence"/>
</dbReference>
<dbReference type="Pfam" id="PF13397">
    <property type="entry name" value="RbpA"/>
    <property type="match status" value="1"/>
</dbReference>
<sequence>MALGGIRRRAEFFVPRRRWYRWLIADARGLVQMGERTLRGSRLGAVSYETDRNTELAPRQQGEYLCPRGHRFTVPFAADAEIPITWECRADGTVARIIDGDEPEAKKAKPPRTHWDMLLERRTVAELEEVLAERLEVLRGRRSRSA</sequence>
<dbReference type="PATRIC" id="fig|927661.3.peg.890"/>
<protein>
    <recommendedName>
        <fullName evidence="1">RNA polymerase-binding protein RbpA</fullName>
    </recommendedName>
</protein>
<keyword evidence="3" id="KW-1185">Reference proteome</keyword>
<dbReference type="InterPro" id="IPR038638">
    <property type="entry name" value="RbpA_sf"/>
</dbReference>
<accession>A0A011ACT5</accession>
<dbReference type="HAMAP" id="MF_01483">
    <property type="entry name" value="RbpA"/>
    <property type="match status" value="1"/>
</dbReference>
<dbReference type="HOGENOM" id="CLU_134276_0_0_11"/>
<comment type="caution">
    <text evidence="1">Lacks conserved residue(s) required for the propagation of feature annotation.</text>
</comment>
<dbReference type="InterPro" id="IPR025182">
    <property type="entry name" value="RNApol-bd_RbpA"/>
</dbReference>
<keyword evidence="1" id="KW-0804">Transcription</keyword>
<keyword evidence="1" id="KW-0805">Transcription regulation</keyword>
<organism evidence="2 3">
    <name type="scientific">Cryptosporangium arvum DSM 44712</name>
    <dbReference type="NCBI Taxonomy" id="927661"/>
    <lineage>
        <taxon>Bacteria</taxon>
        <taxon>Bacillati</taxon>
        <taxon>Actinomycetota</taxon>
        <taxon>Actinomycetes</taxon>
        <taxon>Cryptosporangiales</taxon>
        <taxon>Cryptosporangiaceae</taxon>
        <taxon>Cryptosporangium</taxon>
    </lineage>
</organism>
<dbReference type="AlphaFoldDB" id="A0A011ACT5"/>
<proteinExistence type="inferred from homology"/>
<gene>
    <name evidence="1" type="primary">rbpA</name>
    <name evidence="2" type="ORF">CryarDRAFT_0904</name>
</gene>
<name>A0A011ACT5_9ACTN</name>
<evidence type="ECO:0000313" key="3">
    <source>
        <dbReference type="Proteomes" id="UP000021053"/>
    </source>
</evidence>